<dbReference type="Gene3D" id="1.50.10.20">
    <property type="match status" value="1"/>
</dbReference>
<organism evidence="1 2">
    <name type="scientific">Hyaloscypha hepaticicola</name>
    <dbReference type="NCBI Taxonomy" id="2082293"/>
    <lineage>
        <taxon>Eukaryota</taxon>
        <taxon>Fungi</taxon>
        <taxon>Dikarya</taxon>
        <taxon>Ascomycota</taxon>
        <taxon>Pezizomycotina</taxon>
        <taxon>Leotiomycetes</taxon>
        <taxon>Helotiales</taxon>
        <taxon>Hyaloscyphaceae</taxon>
        <taxon>Hyaloscypha</taxon>
    </lineage>
</organism>
<dbReference type="Pfam" id="PF03663">
    <property type="entry name" value="Glyco_hydro_76"/>
    <property type="match status" value="1"/>
</dbReference>
<evidence type="ECO:0000313" key="2">
    <source>
        <dbReference type="Proteomes" id="UP000235672"/>
    </source>
</evidence>
<dbReference type="Proteomes" id="UP000235672">
    <property type="component" value="Unassembled WGS sequence"/>
</dbReference>
<name>A0A2J6Q922_9HELO</name>
<gene>
    <name evidence="1" type="ORF">NA56DRAFT_644380</name>
</gene>
<accession>A0A2J6Q922</accession>
<dbReference type="GO" id="GO:0005975">
    <property type="term" value="P:carbohydrate metabolic process"/>
    <property type="evidence" value="ECO:0007669"/>
    <property type="project" value="InterPro"/>
</dbReference>
<keyword evidence="1" id="KW-0378">Hydrolase</keyword>
<feature type="non-terminal residue" evidence="1">
    <location>
        <position position="1"/>
    </location>
</feature>
<dbReference type="OrthoDB" id="9984024at2759"/>
<dbReference type="STRING" id="1745343.A0A2J6Q922"/>
<evidence type="ECO:0000313" key="1">
    <source>
        <dbReference type="EMBL" id="PMD22767.1"/>
    </source>
</evidence>
<dbReference type="GO" id="GO:0016787">
    <property type="term" value="F:hydrolase activity"/>
    <property type="evidence" value="ECO:0007669"/>
    <property type="project" value="UniProtKB-KW"/>
</dbReference>
<proteinExistence type="predicted"/>
<dbReference type="PANTHER" id="PTHR47791:SF1">
    <property type="entry name" value="ENDO MANNANASE, GH76 FAMILY (EUROFUNG)"/>
    <property type="match status" value="1"/>
</dbReference>
<dbReference type="PANTHER" id="PTHR47791">
    <property type="entry name" value="MEIOTICALLY UP-REGULATED GENE 191 PROTEIN"/>
    <property type="match status" value="1"/>
</dbReference>
<dbReference type="InterPro" id="IPR008928">
    <property type="entry name" value="6-hairpin_glycosidase_sf"/>
</dbReference>
<keyword evidence="2" id="KW-1185">Reference proteome</keyword>
<dbReference type="InterPro" id="IPR053169">
    <property type="entry name" value="MUG_Protein"/>
</dbReference>
<reference evidence="1 2" key="1">
    <citation type="submission" date="2016-05" db="EMBL/GenBank/DDBJ databases">
        <title>A degradative enzymes factory behind the ericoid mycorrhizal symbiosis.</title>
        <authorList>
            <consortium name="DOE Joint Genome Institute"/>
            <person name="Martino E."/>
            <person name="Morin E."/>
            <person name="Grelet G."/>
            <person name="Kuo A."/>
            <person name="Kohler A."/>
            <person name="Daghino S."/>
            <person name="Barry K."/>
            <person name="Choi C."/>
            <person name="Cichocki N."/>
            <person name="Clum A."/>
            <person name="Copeland A."/>
            <person name="Hainaut M."/>
            <person name="Haridas S."/>
            <person name="Labutti K."/>
            <person name="Lindquist E."/>
            <person name="Lipzen A."/>
            <person name="Khouja H.-R."/>
            <person name="Murat C."/>
            <person name="Ohm R."/>
            <person name="Olson A."/>
            <person name="Spatafora J."/>
            <person name="Veneault-Fourrey C."/>
            <person name="Henrissat B."/>
            <person name="Grigoriev I."/>
            <person name="Martin F."/>
            <person name="Perotto S."/>
        </authorList>
    </citation>
    <scope>NUCLEOTIDE SEQUENCE [LARGE SCALE GENOMIC DNA]</scope>
    <source>
        <strain evidence="1 2">UAMH 7357</strain>
    </source>
</reference>
<dbReference type="InterPro" id="IPR005198">
    <property type="entry name" value="Glyco_hydro_76"/>
</dbReference>
<sequence length="485" mass="52615">MSSSPLILDEMPDRHDTNPTVNQHAFRLPAATSVPGTLPGLCPLPHSLRTCLGRESYIWSRPAPPREIWTPLSLGCESWLFSMLCRSFHALFLVSFGVSSISAATSTQDYASNAETAFKVLQDWYNTSTGIWNTTGWWNSANCLTVIGDLAAVDSSVKNQVNAVYANSIVAAPNYNLGLGISKIVTEDYNIQTVYTISTGFDSQQGNPKGFLNGYYDDEGWWALAWIQAYDVTGTTEYLNAAIDIFTDMKNGSTTPCHGGIWWDKKKTYVNAIANELYLSVAAHLANRVPSYSKASYLSIAEAQWTWFQTSGMINPKSLINDGLTKACKNNKGTVWSYNQGVILGALVELNKASPNTTLLTTATSIAKAAIKSLSDSNGVLHDPCEPNCGADGSQFKGVFMRNLQILQAAAPDDEFLSFIATNAASIWSKDRNSRNELSVNWAGPFVGSANASTQSSALDALVAAAAFQGQLWNGIASRMSKVLR</sequence>
<dbReference type="EMBL" id="KZ613476">
    <property type="protein sequence ID" value="PMD22767.1"/>
    <property type="molecule type" value="Genomic_DNA"/>
</dbReference>
<dbReference type="SUPFAM" id="SSF48208">
    <property type="entry name" value="Six-hairpin glycosidases"/>
    <property type="match status" value="1"/>
</dbReference>
<dbReference type="AlphaFoldDB" id="A0A2J6Q922"/>
<protein>
    <submittedName>
        <fullName evidence="1">Glycoside hydrolase family 76 protein</fullName>
    </submittedName>
</protein>